<gene>
    <name evidence="1" type="ORF">PXEA_LOCUS27276</name>
</gene>
<name>A0A448XCZ6_9PLAT</name>
<dbReference type="EMBL" id="CAAALY010246515">
    <property type="protein sequence ID" value="VEL33836.1"/>
    <property type="molecule type" value="Genomic_DNA"/>
</dbReference>
<protein>
    <submittedName>
        <fullName evidence="1">Uncharacterized protein</fullName>
    </submittedName>
</protein>
<organism evidence="1 2">
    <name type="scientific">Protopolystoma xenopodis</name>
    <dbReference type="NCBI Taxonomy" id="117903"/>
    <lineage>
        <taxon>Eukaryota</taxon>
        <taxon>Metazoa</taxon>
        <taxon>Spiralia</taxon>
        <taxon>Lophotrochozoa</taxon>
        <taxon>Platyhelminthes</taxon>
        <taxon>Monogenea</taxon>
        <taxon>Polyopisthocotylea</taxon>
        <taxon>Polystomatidea</taxon>
        <taxon>Polystomatidae</taxon>
        <taxon>Protopolystoma</taxon>
    </lineage>
</organism>
<accession>A0A448XCZ6</accession>
<dbReference type="Proteomes" id="UP000784294">
    <property type="component" value="Unassembled WGS sequence"/>
</dbReference>
<evidence type="ECO:0000313" key="1">
    <source>
        <dbReference type="EMBL" id="VEL33836.1"/>
    </source>
</evidence>
<evidence type="ECO:0000313" key="2">
    <source>
        <dbReference type="Proteomes" id="UP000784294"/>
    </source>
</evidence>
<proteinExistence type="predicted"/>
<dbReference type="AlphaFoldDB" id="A0A448XCZ6"/>
<reference evidence="1" key="1">
    <citation type="submission" date="2018-11" db="EMBL/GenBank/DDBJ databases">
        <authorList>
            <consortium name="Pathogen Informatics"/>
        </authorList>
    </citation>
    <scope>NUCLEOTIDE SEQUENCE</scope>
</reference>
<keyword evidence="2" id="KW-1185">Reference proteome</keyword>
<comment type="caution">
    <text evidence="1">The sequence shown here is derived from an EMBL/GenBank/DDBJ whole genome shotgun (WGS) entry which is preliminary data.</text>
</comment>
<sequence length="250" mass="27342">MVPFQETEISSVSVLVWPEEKCRASVHLSPKLQPQRGTALASLPRCPRILSGLDIRPGCLRLFTQVLSHAPLRYHAHLANSCILLASQPWPISVSLSPSLLTDCITAGWAGLSEMGREGGSGRVHRLEATRSKSIRAWWRFNGPGTEVSVALFPVANVLVLEATYWRDCVIPWLDLQPRPSCSPRGVGVRLVPIAGRDNRAIPVGRLGLTTSKSGSSSKPDHTPDVVRSECAYSSYAAGWRQVEWQMSLG</sequence>